<evidence type="ECO:0000313" key="2">
    <source>
        <dbReference type="Proteomes" id="UP000184518"/>
    </source>
</evidence>
<reference evidence="2" key="1">
    <citation type="submission" date="2016-11" db="EMBL/GenBank/DDBJ databases">
        <authorList>
            <person name="Varghese N."/>
            <person name="Submissions S."/>
        </authorList>
    </citation>
    <scope>NUCLEOTIDE SEQUENCE [LARGE SCALE GENOMIC DNA]</scope>
    <source>
        <strain evidence="2">DSM 27619</strain>
    </source>
</reference>
<keyword evidence="1" id="KW-0808">Transferase</keyword>
<dbReference type="RefSeq" id="WP_072964020.1">
    <property type="nucleotide sequence ID" value="NZ_FQUT01000021.1"/>
</dbReference>
<dbReference type="SUPFAM" id="SSF55729">
    <property type="entry name" value="Acyl-CoA N-acyltransferases (Nat)"/>
    <property type="match status" value="1"/>
</dbReference>
<proteinExistence type="predicted"/>
<dbReference type="STRING" id="1416778.SAMN05443633_12139"/>
<sequence>MTVIYKKTTELSDAEIQNICDVFSEVFPEHSRSVASFKNEFLNTDFGYSFHGLLMDGEKIVGSQSYIPFVYLIDGSEKEAGLSVDTMIMKEYRNFDNIYDLLSKGHKLLKESGFSFVFGFPNDNAYPLLTKGLREKDIGDLSTYILPYKIGSIKEKLKSFNFISKIFSAAVIKFSLFSGNTETKEYRIQKNRTKFNDYRYKWFDGNYKKVNKKDFEFFYKIKKHQGVETAFLIDVHPLNKKNFDEAVRDVYQLEKKNFDIILYIGHLHFTPMSLIKIPKKNEPKTFHFTAKILDSKSITPEVLYDVNNWDVNLSNYDLL</sequence>
<dbReference type="Pfam" id="PF13527">
    <property type="entry name" value="Acetyltransf_9"/>
    <property type="match status" value="1"/>
</dbReference>
<organism evidence="1 2">
    <name type="scientific">Chryseobacterium arachidis</name>
    <dbReference type="NCBI Taxonomy" id="1416778"/>
    <lineage>
        <taxon>Bacteria</taxon>
        <taxon>Pseudomonadati</taxon>
        <taxon>Bacteroidota</taxon>
        <taxon>Flavobacteriia</taxon>
        <taxon>Flavobacteriales</taxon>
        <taxon>Weeksellaceae</taxon>
        <taxon>Chryseobacterium group</taxon>
        <taxon>Chryseobacterium</taxon>
    </lineage>
</organism>
<name>A0A1M5M794_9FLAO</name>
<gene>
    <name evidence="1" type="ORF">SAMN05443633_12139</name>
</gene>
<evidence type="ECO:0000313" key="1">
    <source>
        <dbReference type="EMBL" id="SHG73151.1"/>
    </source>
</evidence>
<dbReference type="AlphaFoldDB" id="A0A1M5M794"/>
<dbReference type="GO" id="GO:0016740">
    <property type="term" value="F:transferase activity"/>
    <property type="evidence" value="ECO:0007669"/>
    <property type="project" value="UniProtKB-KW"/>
</dbReference>
<dbReference type="InterPro" id="IPR016181">
    <property type="entry name" value="Acyl_CoA_acyltransferase"/>
</dbReference>
<accession>A0A1M5M794</accession>
<dbReference type="Gene3D" id="3.40.630.30">
    <property type="match status" value="1"/>
</dbReference>
<protein>
    <submittedName>
        <fullName evidence="1">Acetyltransferase (GNAT) domain-containing protein</fullName>
    </submittedName>
</protein>
<dbReference type="OrthoDB" id="1408035at2"/>
<dbReference type="EMBL" id="FQUT01000021">
    <property type="protein sequence ID" value="SHG73151.1"/>
    <property type="molecule type" value="Genomic_DNA"/>
</dbReference>
<keyword evidence="2" id="KW-1185">Reference proteome</keyword>
<dbReference type="Proteomes" id="UP000184518">
    <property type="component" value="Unassembled WGS sequence"/>
</dbReference>